<dbReference type="AlphaFoldDB" id="A8P2M1"/>
<evidence type="ECO:0000313" key="2">
    <source>
        <dbReference type="EMBL" id="EAU83546.1"/>
    </source>
</evidence>
<dbReference type="RefSeq" id="XP_001838358.1">
    <property type="nucleotide sequence ID" value="XM_001838306.1"/>
</dbReference>
<name>A8P2M1_COPC7</name>
<feature type="signal peptide" evidence="1">
    <location>
        <begin position="1"/>
        <end position="25"/>
    </location>
</feature>
<proteinExistence type="predicted"/>
<gene>
    <name evidence="2" type="ORF">CC1G_04802</name>
</gene>
<organism evidence="2 3">
    <name type="scientific">Coprinopsis cinerea (strain Okayama-7 / 130 / ATCC MYA-4618 / FGSC 9003)</name>
    <name type="common">Inky cap fungus</name>
    <name type="synonym">Hormographiella aspergillata</name>
    <dbReference type="NCBI Taxonomy" id="240176"/>
    <lineage>
        <taxon>Eukaryota</taxon>
        <taxon>Fungi</taxon>
        <taxon>Dikarya</taxon>
        <taxon>Basidiomycota</taxon>
        <taxon>Agaricomycotina</taxon>
        <taxon>Agaricomycetes</taxon>
        <taxon>Agaricomycetidae</taxon>
        <taxon>Agaricales</taxon>
        <taxon>Agaricineae</taxon>
        <taxon>Psathyrellaceae</taxon>
        <taxon>Coprinopsis</taxon>
    </lineage>
</organism>
<sequence length="114" mass="11831">MFHAIRLTLAATFVALLTLNPAVQGLPTNANAAGVEGAAATDASKGGCWTCPLTDKFLTPIVAVPDLSLDPFACVYGALTPGTCLYSKTTGALIVDLNSKRCHASAFDLCPFRD</sequence>
<reference evidence="2 3" key="1">
    <citation type="journal article" date="2010" name="Proc. Natl. Acad. Sci. U.S.A.">
        <title>Insights into evolution of multicellular fungi from the assembled chromosomes of the mushroom Coprinopsis cinerea (Coprinus cinereus).</title>
        <authorList>
            <person name="Stajich J.E."/>
            <person name="Wilke S.K."/>
            <person name="Ahren D."/>
            <person name="Au C.H."/>
            <person name="Birren B.W."/>
            <person name="Borodovsky M."/>
            <person name="Burns C."/>
            <person name="Canback B."/>
            <person name="Casselton L.A."/>
            <person name="Cheng C.K."/>
            <person name="Deng J."/>
            <person name="Dietrich F.S."/>
            <person name="Fargo D.C."/>
            <person name="Farman M.L."/>
            <person name="Gathman A.C."/>
            <person name="Goldberg J."/>
            <person name="Guigo R."/>
            <person name="Hoegger P.J."/>
            <person name="Hooker J.B."/>
            <person name="Huggins A."/>
            <person name="James T.Y."/>
            <person name="Kamada T."/>
            <person name="Kilaru S."/>
            <person name="Kodira C."/>
            <person name="Kues U."/>
            <person name="Kupfer D."/>
            <person name="Kwan H.S."/>
            <person name="Lomsadze A."/>
            <person name="Li W."/>
            <person name="Lilly W.W."/>
            <person name="Ma L.J."/>
            <person name="Mackey A.J."/>
            <person name="Manning G."/>
            <person name="Martin F."/>
            <person name="Muraguchi H."/>
            <person name="Natvig D.O."/>
            <person name="Palmerini H."/>
            <person name="Ramesh M.A."/>
            <person name="Rehmeyer C.J."/>
            <person name="Roe B.A."/>
            <person name="Shenoy N."/>
            <person name="Stanke M."/>
            <person name="Ter-Hovhannisyan V."/>
            <person name="Tunlid A."/>
            <person name="Velagapudi R."/>
            <person name="Vision T.J."/>
            <person name="Zeng Q."/>
            <person name="Zolan M.E."/>
            <person name="Pukkila P.J."/>
        </authorList>
    </citation>
    <scope>NUCLEOTIDE SEQUENCE [LARGE SCALE GENOMIC DNA]</scope>
    <source>
        <strain evidence="3">Okayama-7 / 130 / ATCC MYA-4618 / FGSC 9003</strain>
    </source>
</reference>
<evidence type="ECO:0000256" key="1">
    <source>
        <dbReference type="SAM" id="SignalP"/>
    </source>
</evidence>
<dbReference type="OrthoDB" id="3262731at2759"/>
<dbReference type="EMBL" id="AACS02000013">
    <property type="protein sequence ID" value="EAU83546.1"/>
    <property type="molecule type" value="Genomic_DNA"/>
</dbReference>
<feature type="chain" id="PRO_5002724580" evidence="1">
    <location>
        <begin position="26"/>
        <end position="114"/>
    </location>
</feature>
<dbReference type="Proteomes" id="UP000001861">
    <property type="component" value="Unassembled WGS sequence"/>
</dbReference>
<protein>
    <submittedName>
        <fullName evidence="2">Uncharacterized protein</fullName>
    </submittedName>
</protein>
<comment type="caution">
    <text evidence="2">The sequence shown here is derived from an EMBL/GenBank/DDBJ whole genome shotgun (WGS) entry which is preliminary data.</text>
</comment>
<keyword evidence="1" id="KW-0732">Signal</keyword>
<accession>A8P2M1</accession>
<dbReference type="VEuPathDB" id="FungiDB:CC1G_04802"/>
<dbReference type="InParanoid" id="A8P2M1"/>
<dbReference type="KEGG" id="cci:CC1G_04802"/>
<evidence type="ECO:0000313" key="3">
    <source>
        <dbReference type="Proteomes" id="UP000001861"/>
    </source>
</evidence>
<keyword evidence="3" id="KW-1185">Reference proteome</keyword>
<dbReference type="GeneID" id="6014943"/>